<dbReference type="Proteomes" id="UP000499080">
    <property type="component" value="Unassembled WGS sequence"/>
</dbReference>
<dbReference type="OrthoDB" id="6449114at2759"/>
<accession>A0A4Y2STA1</accession>
<protein>
    <submittedName>
        <fullName evidence="2">Uncharacterized protein</fullName>
    </submittedName>
</protein>
<reference evidence="2 3" key="1">
    <citation type="journal article" date="2019" name="Sci. Rep.">
        <title>Orb-weaving spider Araneus ventricosus genome elucidates the spidroin gene catalogue.</title>
        <authorList>
            <person name="Kono N."/>
            <person name="Nakamura H."/>
            <person name="Ohtoshi R."/>
            <person name="Moran D.A.P."/>
            <person name="Shinohara A."/>
            <person name="Yoshida Y."/>
            <person name="Fujiwara M."/>
            <person name="Mori M."/>
            <person name="Tomita M."/>
            <person name="Arakawa K."/>
        </authorList>
    </citation>
    <scope>NUCLEOTIDE SEQUENCE [LARGE SCALE GENOMIC DNA]</scope>
</reference>
<proteinExistence type="predicted"/>
<sequence>MTIPILLPKLKNCCKSSSGKSGASPLRPDLAPNLGSKHLSGTRFSSDSDVKTVAENWLNGQDVINAKPAGKCQSKSAGASKKNNDVLIDDFLSHDSEAETSKTLTELDILDSVKNKNNIAINCDEDDVDGNDYDAEINKPSYDEKLKSFETIRLKGLLVHCKDARRIIRENTFSNKKLRQN</sequence>
<comment type="caution">
    <text evidence="2">The sequence shown here is derived from an EMBL/GenBank/DDBJ whole genome shotgun (WGS) entry which is preliminary data.</text>
</comment>
<organism evidence="2 3">
    <name type="scientific">Araneus ventricosus</name>
    <name type="common">Orbweaver spider</name>
    <name type="synonym">Epeira ventricosa</name>
    <dbReference type="NCBI Taxonomy" id="182803"/>
    <lineage>
        <taxon>Eukaryota</taxon>
        <taxon>Metazoa</taxon>
        <taxon>Ecdysozoa</taxon>
        <taxon>Arthropoda</taxon>
        <taxon>Chelicerata</taxon>
        <taxon>Arachnida</taxon>
        <taxon>Araneae</taxon>
        <taxon>Araneomorphae</taxon>
        <taxon>Entelegynae</taxon>
        <taxon>Araneoidea</taxon>
        <taxon>Araneidae</taxon>
        <taxon>Araneus</taxon>
    </lineage>
</organism>
<name>A0A4Y2STA1_ARAVE</name>
<feature type="region of interest" description="Disordered" evidence="1">
    <location>
        <begin position="17"/>
        <end position="45"/>
    </location>
</feature>
<gene>
    <name evidence="2" type="ORF">AVEN_189220_1</name>
</gene>
<keyword evidence="3" id="KW-1185">Reference proteome</keyword>
<evidence type="ECO:0000313" key="3">
    <source>
        <dbReference type="Proteomes" id="UP000499080"/>
    </source>
</evidence>
<dbReference type="AlphaFoldDB" id="A0A4Y2STA1"/>
<evidence type="ECO:0000313" key="2">
    <source>
        <dbReference type="EMBL" id="GBN91534.1"/>
    </source>
</evidence>
<dbReference type="EMBL" id="BGPR01023932">
    <property type="protein sequence ID" value="GBN91534.1"/>
    <property type="molecule type" value="Genomic_DNA"/>
</dbReference>
<evidence type="ECO:0000256" key="1">
    <source>
        <dbReference type="SAM" id="MobiDB-lite"/>
    </source>
</evidence>